<dbReference type="STRING" id="655815.ZPR_1323"/>
<keyword evidence="1" id="KW-0030">Aminoacyl-tRNA synthetase</keyword>
<dbReference type="AlphaFoldDB" id="D5BJJ3"/>
<organism evidence="1 2">
    <name type="scientific">Zunongwangia profunda (strain DSM 18752 / CCTCC AB 206139 / SM-A87)</name>
    <name type="common">Wangia profunda</name>
    <dbReference type="NCBI Taxonomy" id="655815"/>
    <lineage>
        <taxon>Bacteria</taxon>
        <taxon>Pseudomonadati</taxon>
        <taxon>Bacteroidota</taxon>
        <taxon>Flavobacteriia</taxon>
        <taxon>Flavobacteriales</taxon>
        <taxon>Flavobacteriaceae</taxon>
        <taxon>Zunongwangia</taxon>
    </lineage>
</organism>
<sequence length="49" mass="5365">MQVITVINFPPKQIANIMSQCLVLGILGENDTVTLLKPDKKVENGSLIQ</sequence>
<evidence type="ECO:0000313" key="2">
    <source>
        <dbReference type="Proteomes" id="UP000001654"/>
    </source>
</evidence>
<dbReference type="EMBL" id="CP001650">
    <property type="protein sequence ID" value="ADF51659.1"/>
    <property type="molecule type" value="Genomic_DNA"/>
</dbReference>
<dbReference type="InterPro" id="IPR012340">
    <property type="entry name" value="NA-bd_OB-fold"/>
</dbReference>
<protein>
    <submittedName>
        <fullName evidence="1">Methionine--tRNA ligase (Methionine tRNA synthetase)</fullName>
    </submittedName>
</protein>
<dbReference type="KEGG" id="zpr:ZPR_1323"/>
<dbReference type="SUPFAM" id="SSF50249">
    <property type="entry name" value="Nucleic acid-binding proteins"/>
    <property type="match status" value="1"/>
</dbReference>
<reference evidence="1 2" key="1">
    <citation type="journal article" date="2010" name="BMC Genomics">
        <title>The complete genome of Zunongwangia profunda SM-A87 reveals its adaptation to the deep-sea environment and ecological role in sedimentary organic nitrogen degradation.</title>
        <authorList>
            <person name="Qin Q.L."/>
            <person name="Zhang X.Y."/>
            <person name="Wang X.M."/>
            <person name="Liu G.M."/>
            <person name="Chen X.L."/>
            <person name="Xie B.B."/>
            <person name="Dang H.Y."/>
            <person name="Zhou B.C."/>
            <person name="Yu J."/>
            <person name="Zhang Y.Z."/>
        </authorList>
    </citation>
    <scope>NUCLEOTIDE SEQUENCE [LARGE SCALE GENOMIC DNA]</scope>
    <source>
        <strain evidence="2">DSM 18752 / CCTCC AB 206139 / SM-A87</strain>
    </source>
</reference>
<dbReference type="Gene3D" id="2.40.50.140">
    <property type="entry name" value="Nucleic acid-binding proteins"/>
    <property type="match status" value="1"/>
</dbReference>
<proteinExistence type="predicted"/>
<dbReference type="HOGENOM" id="CLU_3142513_0_0_10"/>
<gene>
    <name evidence="1" type="ordered locus">ZPR_1323</name>
</gene>
<dbReference type="Proteomes" id="UP000001654">
    <property type="component" value="Chromosome"/>
</dbReference>
<keyword evidence="2" id="KW-1185">Reference proteome</keyword>
<dbReference type="GO" id="GO:0004812">
    <property type="term" value="F:aminoacyl-tRNA ligase activity"/>
    <property type="evidence" value="ECO:0007669"/>
    <property type="project" value="UniProtKB-KW"/>
</dbReference>
<name>D5BJJ3_ZUNPS</name>
<evidence type="ECO:0000313" key="1">
    <source>
        <dbReference type="EMBL" id="ADF51659.1"/>
    </source>
</evidence>
<accession>D5BJJ3</accession>
<keyword evidence="1" id="KW-0436">Ligase</keyword>